<dbReference type="InterPro" id="IPR028098">
    <property type="entry name" value="Glyco_trans_4-like_N"/>
</dbReference>
<name>A0AAU7CG04_9BACT</name>
<dbReference type="Pfam" id="PF13439">
    <property type="entry name" value="Glyco_transf_4"/>
    <property type="match status" value="1"/>
</dbReference>
<evidence type="ECO:0000313" key="4">
    <source>
        <dbReference type="EMBL" id="XBH04080.1"/>
    </source>
</evidence>
<dbReference type="RefSeq" id="WP_406696827.1">
    <property type="nucleotide sequence ID" value="NZ_CP155447.1"/>
</dbReference>
<accession>A0AAU7CG04</accession>
<dbReference type="Gene3D" id="3.40.50.2000">
    <property type="entry name" value="Glycogen Phosphorylase B"/>
    <property type="match status" value="2"/>
</dbReference>
<evidence type="ECO:0000259" key="3">
    <source>
        <dbReference type="Pfam" id="PF13439"/>
    </source>
</evidence>
<feature type="region of interest" description="Disordered" evidence="1">
    <location>
        <begin position="344"/>
        <end position="382"/>
    </location>
</feature>
<evidence type="ECO:0000259" key="2">
    <source>
        <dbReference type="Pfam" id="PF00534"/>
    </source>
</evidence>
<gene>
    <name evidence="4" type="ORF">V5E97_38140</name>
</gene>
<dbReference type="PANTHER" id="PTHR45947">
    <property type="entry name" value="SULFOQUINOVOSYL TRANSFERASE SQD2"/>
    <property type="match status" value="1"/>
</dbReference>
<dbReference type="CDD" id="cd03802">
    <property type="entry name" value="GT4_AviGT4-like"/>
    <property type="match status" value="1"/>
</dbReference>
<dbReference type="GO" id="GO:0016757">
    <property type="term" value="F:glycosyltransferase activity"/>
    <property type="evidence" value="ECO:0007669"/>
    <property type="project" value="InterPro"/>
</dbReference>
<sequence>MRIAQVAPLFESVPPKLYGGTERVVSYLTEELVRQGHDVTLFASGDSETAARLIPGCPRALWQERGCRETLPHHIRLLELVSREAHRFDMIHFHLDYVHFPIVDQLPCPTVTTLHGRLFPPDQEAFFDAFPGVPLVSISDDQRRPIPRANWQATVYHGLPLDLHTFREGSGSYLAFLGRVSPEKGLEKAIEIARRAGMPLRVAAKVYPEEQTYYEREIVPLIKGSHWVEFIGEVGGAAKDEFLGGAHALLFPIDWAEPFGLVMIEAMACGTPVVAFRRGSVPEVMVDGATGFVVTDVPWAVEAIGQLSRLSRRVCRQVFVERFGAPRMARDYLEVYRKLVEGESRPTSLDGESTDGRGPADPIHHRRALLGPIGGLPPALAS</sequence>
<feature type="domain" description="Glycosyltransferase subfamily 4-like N-terminal" evidence="3">
    <location>
        <begin position="18"/>
        <end position="119"/>
    </location>
</feature>
<dbReference type="PANTHER" id="PTHR45947:SF3">
    <property type="entry name" value="SULFOQUINOVOSYL TRANSFERASE SQD2"/>
    <property type="match status" value="1"/>
</dbReference>
<dbReference type="EMBL" id="CP155447">
    <property type="protein sequence ID" value="XBH04080.1"/>
    <property type="molecule type" value="Genomic_DNA"/>
</dbReference>
<dbReference type="AlphaFoldDB" id="A0AAU7CG04"/>
<protein>
    <submittedName>
        <fullName evidence="4">Glycosyltransferase family 4 protein</fullName>
    </submittedName>
</protein>
<dbReference type="InterPro" id="IPR050194">
    <property type="entry name" value="Glycosyltransferase_grp1"/>
</dbReference>
<dbReference type="Pfam" id="PF00534">
    <property type="entry name" value="Glycos_transf_1"/>
    <property type="match status" value="1"/>
</dbReference>
<reference evidence="4" key="1">
    <citation type="submission" date="2024-05" db="EMBL/GenBank/DDBJ databases">
        <title>Planctomycetes of the genus Singulisphaera possess chitinolytic capabilities.</title>
        <authorList>
            <person name="Ivanova A."/>
        </authorList>
    </citation>
    <scope>NUCLEOTIDE SEQUENCE</scope>
    <source>
        <strain evidence="4">Ch08T</strain>
    </source>
</reference>
<dbReference type="InterPro" id="IPR001296">
    <property type="entry name" value="Glyco_trans_1"/>
</dbReference>
<organism evidence="4">
    <name type="scientific">Singulisphaera sp. Ch08</name>
    <dbReference type="NCBI Taxonomy" id="3120278"/>
    <lineage>
        <taxon>Bacteria</taxon>
        <taxon>Pseudomonadati</taxon>
        <taxon>Planctomycetota</taxon>
        <taxon>Planctomycetia</taxon>
        <taxon>Isosphaerales</taxon>
        <taxon>Isosphaeraceae</taxon>
        <taxon>Singulisphaera</taxon>
    </lineage>
</organism>
<proteinExistence type="predicted"/>
<dbReference type="SUPFAM" id="SSF53756">
    <property type="entry name" value="UDP-Glycosyltransferase/glycogen phosphorylase"/>
    <property type="match status" value="1"/>
</dbReference>
<feature type="domain" description="Glycosyl transferase family 1" evidence="2">
    <location>
        <begin position="173"/>
        <end position="296"/>
    </location>
</feature>
<evidence type="ECO:0000256" key="1">
    <source>
        <dbReference type="SAM" id="MobiDB-lite"/>
    </source>
</evidence>